<feature type="transmembrane region" description="Helical" evidence="7">
    <location>
        <begin position="148"/>
        <end position="169"/>
    </location>
</feature>
<dbReference type="GO" id="GO:0140359">
    <property type="term" value="F:ABC-type transporter activity"/>
    <property type="evidence" value="ECO:0007669"/>
    <property type="project" value="InterPro"/>
</dbReference>
<dbReference type="Gene3D" id="1.20.1560.10">
    <property type="entry name" value="ABC transporter type 1, transmembrane domain"/>
    <property type="match status" value="1"/>
</dbReference>
<feature type="transmembrane region" description="Helical" evidence="7">
    <location>
        <begin position="92"/>
        <end position="109"/>
    </location>
</feature>
<evidence type="ECO:0000256" key="2">
    <source>
        <dbReference type="ARBA" id="ARBA00022692"/>
    </source>
</evidence>
<feature type="transmembrane region" description="Helical" evidence="7">
    <location>
        <begin position="24"/>
        <end position="46"/>
    </location>
</feature>
<dbReference type="InterPro" id="IPR036640">
    <property type="entry name" value="ABC1_TM_sf"/>
</dbReference>
<dbReference type="SUPFAM" id="SSF90123">
    <property type="entry name" value="ABC transporter transmembrane region"/>
    <property type="match status" value="1"/>
</dbReference>
<keyword evidence="10" id="KW-1185">Reference proteome</keyword>
<dbReference type="GO" id="GO:0016020">
    <property type="term" value="C:membrane"/>
    <property type="evidence" value="ECO:0007669"/>
    <property type="project" value="InterPro"/>
</dbReference>
<evidence type="ECO:0000256" key="5">
    <source>
        <dbReference type="ARBA" id="ARBA00022989"/>
    </source>
</evidence>
<keyword evidence="6 7" id="KW-0472">Membrane</keyword>
<proteinExistence type="predicted"/>
<dbReference type="PROSITE" id="PS50929">
    <property type="entry name" value="ABC_TM1F"/>
    <property type="match status" value="1"/>
</dbReference>
<protein>
    <recommendedName>
        <fullName evidence="8">ABC transmembrane type-1 domain-containing protein</fullName>
    </recommendedName>
</protein>
<feature type="transmembrane region" description="Helical" evidence="7">
    <location>
        <begin position="121"/>
        <end position="141"/>
    </location>
</feature>
<keyword evidence="5 7" id="KW-1133">Transmembrane helix</keyword>
<sequence length="572" mass="64359">MELFWQCDTIIDGTELSQCFRTHVIGTLIPSSVFVLFLATYLFTYLKSRFKPLQRIWSRILSPFSQFLELTDLAEYDPTVPRNRYPRWKRQTLQYLAGLQFLLWTSNLIHELETDGGLVDAALAGAHVGAWGTITFILFKYPPRTAPYLLLLFFIAHVCSAAIDVVSGISSKSTYQNAAILQDTLRLVVTSILTWITGSLPMRYVLPCPNVATIHDIPSNSQSSPEDRVTLWQWLSFSFVESILDLAVDRSRPSSKPKTKTNIAITPYNIDDDRNYLLPDELSDTASDIIPQSIGASSTLAAAPMEIGHHALPILMENGTENGSTTVGNGLTHIDDDDDDEIERPGEKKTLNAEDVWSLPPTFLHRNLFKKYLSEQNKLPEQSLIWFLVKSNSVDLIIGVVMEMWKATAGFIPSYCLQQILALLSLNTPEAHSKAYLFAFLTFVIHLSQAQVDLFQGWHSRRCYERTRGQLFCAIHWKALKRRDVSNIPTEDGKESASADLGKVVNLMQGDTYAVAQRFWEFSGVLAAPVRLTIALVFLYQVLGWSSLSGVLVVVVAWGLNYPLAKWNIWVC</sequence>
<evidence type="ECO:0000256" key="4">
    <source>
        <dbReference type="ARBA" id="ARBA00022840"/>
    </source>
</evidence>
<feature type="transmembrane region" description="Helical" evidence="7">
    <location>
        <begin position="537"/>
        <end position="560"/>
    </location>
</feature>
<evidence type="ECO:0000256" key="7">
    <source>
        <dbReference type="SAM" id="Phobius"/>
    </source>
</evidence>
<dbReference type="PANTHER" id="PTHR24223">
    <property type="entry name" value="ATP-BINDING CASSETTE SUB-FAMILY C"/>
    <property type="match status" value="1"/>
</dbReference>
<name>A0A0C9V5K0_SPHS4</name>
<dbReference type="Proteomes" id="UP000054279">
    <property type="component" value="Unassembled WGS sequence"/>
</dbReference>
<dbReference type="GO" id="GO:0005524">
    <property type="term" value="F:ATP binding"/>
    <property type="evidence" value="ECO:0007669"/>
    <property type="project" value="UniProtKB-KW"/>
</dbReference>
<evidence type="ECO:0000256" key="1">
    <source>
        <dbReference type="ARBA" id="ARBA00022448"/>
    </source>
</evidence>
<keyword evidence="4" id="KW-0067">ATP-binding</keyword>
<dbReference type="HOGENOM" id="CLU_476647_0_0_1"/>
<keyword evidence="2 7" id="KW-0812">Transmembrane</keyword>
<keyword evidence="1" id="KW-0813">Transport</keyword>
<organism evidence="9 10">
    <name type="scientific">Sphaerobolus stellatus (strain SS14)</name>
    <dbReference type="NCBI Taxonomy" id="990650"/>
    <lineage>
        <taxon>Eukaryota</taxon>
        <taxon>Fungi</taxon>
        <taxon>Dikarya</taxon>
        <taxon>Basidiomycota</taxon>
        <taxon>Agaricomycotina</taxon>
        <taxon>Agaricomycetes</taxon>
        <taxon>Phallomycetidae</taxon>
        <taxon>Geastrales</taxon>
        <taxon>Sphaerobolaceae</taxon>
        <taxon>Sphaerobolus</taxon>
    </lineage>
</organism>
<gene>
    <name evidence="9" type="ORF">M422DRAFT_265448</name>
</gene>
<dbReference type="InterPro" id="IPR050173">
    <property type="entry name" value="ABC_transporter_C-like"/>
</dbReference>
<dbReference type="InterPro" id="IPR011527">
    <property type="entry name" value="ABC1_TM_dom"/>
</dbReference>
<dbReference type="OrthoDB" id="6500128at2759"/>
<evidence type="ECO:0000259" key="8">
    <source>
        <dbReference type="PROSITE" id="PS50929"/>
    </source>
</evidence>
<evidence type="ECO:0000313" key="9">
    <source>
        <dbReference type="EMBL" id="KIJ32691.1"/>
    </source>
</evidence>
<accession>A0A0C9V5K0</accession>
<keyword evidence="3" id="KW-0547">Nucleotide-binding</keyword>
<feature type="domain" description="ABC transmembrane type-1" evidence="8">
    <location>
        <begin position="409"/>
        <end position="567"/>
    </location>
</feature>
<evidence type="ECO:0000256" key="6">
    <source>
        <dbReference type="ARBA" id="ARBA00023136"/>
    </source>
</evidence>
<dbReference type="EMBL" id="KN837223">
    <property type="protein sequence ID" value="KIJ32691.1"/>
    <property type="molecule type" value="Genomic_DNA"/>
</dbReference>
<dbReference type="AlphaFoldDB" id="A0A0C9V5K0"/>
<reference evidence="9 10" key="1">
    <citation type="submission" date="2014-06" db="EMBL/GenBank/DDBJ databases">
        <title>Evolutionary Origins and Diversification of the Mycorrhizal Mutualists.</title>
        <authorList>
            <consortium name="DOE Joint Genome Institute"/>
            <consortium name="Mycorrhizal Genomics Consortium"/>
            <person name="Kohler A."/>
            <person name="Kuo A."/>
            <person name="Nagy L.G."/>
            <person name="Floudas D."/>
            <person name="Copeland A."/>
            <person name="Barry K.W."/>
            <person name="Cichocki N."/>
            <person name="Veneault-Fourrey C."/>
            <person name="LaButti K."/>
            <person name="Lindquist E.A."/>
            <person name="Lipzen A."/>
            <person name="Lundell T."/>
            <person name="Morin E."/>
            <person name="Murat C."/>
            <person name="Riley R."/>
            <person name="Ohm R."/>
            <person name="Sun H."/>
            <person name="Tunlid A."/>
            <person name="Henrissat B."/>
            <person name="Grigoriev I.V."/>
            <person name="Hibbett D.S."/>
            <person name="Martin F."/>
        </authorList>
    </citation>
    <scope>NUCLEOTIDE SEQUENCE [LARGE SCALE GENOMIC DNA]</scope>
    <source>
        <strain evidence="9 10">SS14</strain>
    </source>
</reference>
<evidence type="ECO:0000256" key="3">
    <source>
        <dbReference type="ARBA" id="ARBA00022741"/>
    </source>
</evidence>
<dbReference type="PANTHER" id="PTHR24223:SF415">
    <property type="entry name" value="FI20190P1"/>
    <property type="match status" value="1"/>
</dbReference>
<evidence type="ECO:0000313" key="10">
    <source>
        <dbReference type="Proteomes" id="UP000054279"/>
    </source>
</evidence>